<protein>
    <recommendedName>
        <fullName evidence="2">FAD synthase</fullName>
        <ecNumber evidence="2">2.7.7.2</ecNumber>
    </recommendedName>
    <alternativeName>
        <fullName evidence="10">FAD pyrophosphorylase</fullName>
    </alternativeName>
    <alternativeName>
        <fullName evidence="11">FMN adenylyltransferase</fullName>
    </alternativeName>
</protein>
<evidence type="ECO:0000256" key="6">
    <source>
        <dbReference type="ARBA" id="ARBA00022695"/>
    </source>
</evidence>
<evidence type="ECO:0000313" key="14">
    <source>
        <dbReference type="RefSeq" id="XP_013177952.1"/>
    </source>
</evidence>
<reference evidence="14" key="1">
    <citation type="submission" date="2025-08" db="UniProtKB">
        <authorList>
            <consortium name="RefSeq"/>
        </authorList>
    </citation>
    <scope>IDENTIFICATION</scope>
</reference>
<comment type="pathway">
    <text evidence="1">Cofactor biosynthesis; FAD biosynthesis; FAD from FMN: step 1/1.</text>
</comment>
<evidence type="ECO:0000256" key="1">
    <source>
        <dbReference type="ARBA" id="ARBA00004726"/>
    </source>
</evidence>
<dbReference type="PANTHER" id="PTHR23293:SF9">
    <property type="entry name" value="FAD SYNTHASE"/>
    <property type="match status" value="1"/>
</dbReference>
<dbReference type="KEGG" id="pxu:106125339"/>
<keyword evidence="8" id="KW-0274">FAD</keyword>
<dbReference type="GO" id="GO:0003919">
    <property type="term" value="F:FMN adenylyltransferase activity"/>
    <property type="evidence" value="ECO:0007669"/>
    <property type="project" value="UniProtKB-EC"/>
</dbReference>
<gene>
    <name evidence="14" type="primary">LOC106125339</name>
</gene>
<keyword evidence="6" id="KW-0548">Nucleotidyltransferase</keyword>
<sequence length="264" mass="30612">MLRSTYSLHYSVYLKMPQKLENGNMDLPDIAEVLEETKQIIQKCFTQFQLDEVFFSFNGGKDCTVLLDVTIDVLKTMYKREDIVKDLKVLYIRTRGPFKEIEKFVEEIESHYKIKLIVAEGDIKEVLQGITESDKNLKACLMGIRRTDPYSEHLKFMQQTDEGWPQFLRVSPLLNWTYHQIWSYILQRHVPYCSLYDKGYTSIGSTSNTWPNQALAYSENGVVSYRPAWQLQDATLERAGRGKLYANGHAHAQAHVDVDIQANL</sequence>
<proteinExistence type="predicted"/>
<keyword evidence="3" id="KW-0285">Flavoprotein</keyword>
<dbReference type="GO" id="GO:0005524">
    <property type="term" value="F:ATP binding"/>
    <property type="evidence" value="ECO:0007669"/>
    <property type="project" value="UniProtKB-KW"/>
</dbReference>
<dbReference type="RefSeq" id="XP_013177952.1">
    <property type="nucleotide sequence ID" value="XM_013322498.1"/>
</dbReference>
<keyword evidence="4" id="KW-0288">FMN</keyword>
<evidence type="ECO:0000256" key="10">
    <source>
        <dbReference type="ARBA" id="ARBA00031145"/>
    </source>
</evidence>
<evidence type="ECO:0000256" key="5">
    <source>
        <dbReference type="ARBA" id="ARBA00022679"/>
    </source>
</evidence>
<dbReference type="SUPFAM" id="SSF52402">
    <property type="entry name" value="Adenine nucleotide alpha hydrolases-like"/>
    <property type="match status" value="1"/>
</dbReference>
<dbReference type="InterPro" id="IPR002500">
    <property type="entry name" value="PAPS_reduct_dom"/>
</dbReference>
<dbReference type="Gene3D" id="3.40.50.620">
    <property type="entry name" value="HUPs"/>
    <property type="match status" value="1"/>
</dbReference>
<feature type="domain" description="Phosphoadenosine phosphosulphate reductase" evidence="13">
    <location>
        <begin position="136"/>
        <end position="209"/>
    </location>
</feature>
<evidence type="ECO:0000259" key="13">
    <source>
        <dbReference type="Pfam" id="PF01507"/>
    </source>
</evidence>
<accession>A0AAJ6ZRS0</accession>
<organism evidence="14">
    <name type="scientific">Papilio xuthus</name>
    <name type="common">Asian swallowtail butterfly</name>
    <dbReference type="NCBI Taxonomy" id="66420"/>
    <lineage>
        <taxon>Eukaryota</taxon>
        <taxon>Metazoa</taxon>
        <taxon>Ecdysozoa</taxon>
        <taxon>Arthropoda</taxon>
        <taxon>Hexapoda</taxon>
        <taxon>Insecta</taxon>
        <taxon>Pterygota</taxon>
        <taxon>Neoptera</taxon>
        <taxon>Endopterygota</taxon>
        <taxon>Lepidoptera</taxon>
        <taxon>Glossata</taxon>
        <taxon>Ditrysia</taxon>
        <taxon>Papilionoidea</taxon>
        <taxon>Papilionidae</taxon>
        <taxon>Papilioninae</taxon>
        <taxon>Papilio</taxon>
    </lineage>
</organism>
<dbReference type="GeneID" id="106125339"/>
<evidence type="ECO:0000256" key="3">
    <source>
        <dbReference type="ARBA" id="ARBA00022630"/>
    </source>
</evidence>
<evidence type="ECO:0000256" key="4">
    <source>
        <dbReference type="ARBA" id="ARBA00022643"/>
    </source>
</evidence>
<name>A0AAJ6ZRS0_PAPXU</name>
<evidence type="ECO:0000256" key="8">
    <source>
        <dbReference type="ARBA" id="ARBA00022827"/>
    </source>
</evidence>
<evidence type="ECO:0000256" key="7">
    <source>
        <dbReference type="ARBA" id="ARBA00022741"/>
    </source>
</evidence>
<dbReference type="Pfam" id="PF01507">
    <property type="entry name" value="PAPS_reduct"/>
    <property type="match status" value="2"/>
</dbReference>
<feature type="domain" description="Phosphoadenosine phosphosulphate reductase" evidence="13">
    <location>
        <begin position="53"/>
        <end position="124"/>
    </location>
</feature>
<dbReference type="AlphaFoldDB" id="A0AAJ6ZRS0"/>
<dbReference type="Proteomes" id="UP000694872">
    <property type="component" value="Unplaced"/>
</dbReference>
<comment type="catalytic activity">
    <reaction evidence="12">
        <text>FMN + ATP + H(+) = FAD + diphosphate</text>
        <dbReference type="Rhea" id="RHEA:17237"/>
        <dbReference type="ChEBI" id="CHEBI:15378"/>
        <dbReference type="ChEBI" id="CHEBI:30616"/>
        <dbReference type="ChEBI" id="CHEBI:33019"/>
        <dbReference type="ChEBI" id="CHEBI:57692"/>
        <dbReference type="ChEBI" id="CHEBI:58210"/>
        <dbReference type="EC" id="2.7.7.2"/>
    </reaction>
</comment>
<keyword evidence="7" id="KW-0547">Nucleotide-binding</keyword>
<dbReference type="InterPro" id="IPR014729">
    <property type="entry name" value="Rossmann-like_a/b/a_fold"/>
</dbReference>
<evidence type="ECO:0000256" key="2">
    <source>
        <dbReference type="ARBA" id="ARBA00012393"/>
    </source>
</evidence>
<evidence type="ECO:0000256" key="9">
    <source>
        <dbReference type="ARBA" id="ARBA00022840"/>
    </source>
</evidence>
<dbReference type="PANTHER" id="PTHR23293">
    <property type="entry name" value="FAD SYNTHETASE-RELATED FMN ADENYLYLTRANSFERASE"/>
    <property type="match status" value="1"/>
</dbReference>
<dbReference type="EC" id="2.7.7.2" evidence="2"/>
<keyword evidence="5" id="KW-0808">Transferase</keyword>
<dbReference type="CDD" id="cd23948">
    <property type="entry name" value="FAD_synthase"/>
    <property type="match status" value="1"/>
</dbReference>
<evidence type="ECO:0000256" key="11">
    <source>
        <dbReference type="ARBA" id="ARBA00031871"/>
    </source>
</evidence>
<evidence type="ECO:0000256" key="12">
    <source>
        <dbReference type="ARBA" id="ARBA00049494"/>
    </source>
</evidence>
<dbReference type="GO" id="GO:0006747">
    <property type="term" value="P:FAD biosynthetic process"/>
    <property type="evidence" value="ECO:0007669"/>
    <property type="project" value="TreeGrafter"/>
</dbReference>
<keyword evidence="9" id="KW-0067">ATP-binding</keyword>